<evidence type="ECO:0000256" key="1">
    <source>
        <dbReference type="ARBA" id="ARBA00004141"/>
    </source>
</evidence>
<evidence type="ECO:0000256" key="2">
    <source>
        <dbReference type="ARBA" id="ARBA00022543"/>
    </source>
</evidence>
<keyword evidence="3 14" id="KW-0716">Sensory transduction</keyword>
<evidence type="ECO:0000256" key="11">
    <source>
        <dbReference type="ARBA" id="ARBA00023170"/>
    </source>
</evidence>
<feature type="transmembrane region" description="Helical" evidence="14">
    <location>
        <begin position="179"/>
        <end position="200"/>
    </location>
</feature>
<feature type="transmembrane region" description="Helical" evidence="14">
    <location>
        <begin position="102"/>
        <end position="126"/>
    </location>
</feature>
<keyword evidence="13" id="KW-0844">Vision</keyword>
<evidence type="ECO:0000256" key="6">
    <source>
        <dbReference type="ARBA" id="ARBA00022989"/>
    </source>
</evidence>
<comment type="caution">
    <text evidence="14">Lacks conserved residue(s) required for the propagation of feature annotation.</text>
</comment>
<dbReference type="Pfam" id="PF00001">
    <property type="entry name" value="7tm_1"/>
    <property type="match status" value="1"/>
</dbReference>
<organism evidence="16 17">
    <name type="scientific">Daphnia pulex</name>
    <name type="common">Water flea</name>
    <dbReference type="NCBI Taxonomy" id="6669"/>
    <lineage>
        <taxon>Eukaryota</taxon>
        <taxon>Metazoa</taxon>
        <taxon>Ecdysozoa</taxon>
        <taxon>Arthropoda</taxon>
        <taxon>Crustacea</taxon>
        <taxon>Branchiopoda</taxon>
        <taxon>Diplostraca</taxon>
        <taxon>Cladocera</taxon>
        <taxon>Anomopoda</taxon>
        <taxon>Daphniidae</taxon>
        <taxon>Daphnia</taxon>
    </lineage>
</organism>
<dbReference type="InParanoid" id="E9HBW5"/>
<dbReference type="GO" id="GO:0043005">
    <property type="term" value="C:neuron projection"/>
    <property type="evidence" value="ECO:0000318"/>
    <property type="project" value="GO_Central"/>
</dbReference>
<dbReference type="GO" id="GO:0042277">
    <property type="term" value="F:peptide binding"/>
    <property type="evidence" value="ECO:0000318"/>
    <property type="project" value="GO_Central"/>
</dbReference>
<dbReference type="FunCoup" id="E9HBW5">
    <property type="interactions" value="23"/>
</dbReference>
<keyword evidence="8 14" id="KW-0297">G-protein coupled receptor</keyword>
<keyword evidence="9 14" id="KW-0472">Membrane</keyword>
<dbReference type="InterPro" id="IPR001760">
    <property type="entry name" value="Opsin"/>
</dbReference>
<keyword evidence="12 14" id="KW-0807">Transducer</keyword>
<dbReference type="PANTHER" id="PTHR24240">
    <property type="entry name" value="OPSIN"/>
    <property type="match status" value="1"/>
</dbReference>
<feature type="transmembrane region" description="Helical" evidence="14">
    <location>
        <begin position="138"/>
        <end position="159"/>
    </location>
</feature>
<evidence type="ECO:0000313" key="17">
    <source>
        <dbReference type="Proteomes" id="UP000000305"/>
    </source>
</evidence>
<dbReference type="CDD" id="cd15079">
    <property type="entry name" value="7tmA_photoreceptors_insect"/>
    <property type="match status" value="1"/>
</dbReference>
<keyword evidence="2 14" id="KW-0600">Photoreceptor protein</keyword>
<dbReference type="KEGG" id="dpx:DAPPUDRAFT_346930"/>
<evidence type="ECO:0000256" key="8">
    <source>
        <dbReference type="ARBA" id="ARBA00023040"/>
    </source>
</evidence>
<sequence length="523" mass="57905">MLNHTHSISRETIHGNAICDQHRKKFVNLYPVDVWKSSGFFDDIDLMDINCHWLQFEPPTPSSHFMLAIIYSVVFVIGFVSNTAIVYILLSSKKLLTPANILLVNLAISDLLIISMIPIFLYNSFLQGPAIGGLGCKVYGFLSGFSGTSTILTLAAIAIDRYLVISRPLDLAKKPTRTWAYATIAITWLYSATFASLPFLGAGKYVPEGYLTSCSFDYLSEDTGTRVFIFIFFVAAWVCPLTIITFCYAAIVRAVYRVRQNVTRVPSQPIDNKHLHQCINQPNVEIAIPKIVAGLVLSWIIAWTPYSLISLLGISGHTDLLTPLSSMLPALFAKTAACVDPFIYSLNHPKIRQEIIFRLYKCFLQSAGRRDALSFNSDIPEWKMSGSARSTRQQLIHQSNAQHGRVAVSLVSSRRVYKSQQGALSGAIGGGGCSTCGNEEKRRNISELSNRESHSVNAERLVSADIITCTMNCNQDCHSGKFRRLLSDSTEMSCKSQISTALAQIHSPIKPNVKTPCLMSTQL</sequence>
<dbReference type="InterPro" id="IPR050125">
    <property type="entry name" value="GPCR_opsins"/>
</dbReference>
<dbReference type="PROSITE" id="PS00237">
    <property type="entry name" value="G_PROTEIN_RECEP_F1_1"/>
    <property type="match status" value="1"/>
</dbReference>
<dbReference type="PRINTS" id="PR00577">
    <property type="entry name" value="OPSINRH3RH4"/>
</dbReference>
<dbReference type="PRINTS" id="PR00237">
    <property type="entry name" value="GPCRRHODOPSN"/>
</dbReference>
<feature type="transmembrane region" description="Helical" evidence="14">
    <location>
        <begin position="291"/>
        <end position="314"/>
    </location>
</feature>
<feature type="transmembrane region" description="Helical" evidence="14">
    <location>
        <begin position="65"/>
        <end position="90"/>
    </location>
</feature>
<dbReference type="GO" id="GO:0007601">
    <property type="term" value="P:visual perception"/>
    <property type="evidence" value="ECO:0007669"/>
    <property type="project" value="UniProtKB-KW"/>
</dbReference>
<evidence type="ECO:0000256" key="9">
    <source>
        <dbReference type="ARBA" id="ARBA00023136"/>
    </source>
</evidence>
<evidence type="ECO:0000259" key="15">
    <source>
        <dbReference type="PROSITE" id="PS50262"/>
    </source>
</evidence>
<keyword evidence="10" id="KW-1015">Disulfide bond</keyword>
<dbReference type="GO" id="GO:0009881">
    <property type="term" value="F:photoreceptor activity"/>
    <property type="evidence" value="ECO:0007669"/>
    <property type="project" value="UniProtKB-KW"/>
</dbReference>
<dbReference type="PROSITE" id="PS50262">
    <property type="entry name" value="G_PROTEIN_RECEP_F1_2"/>
    <property type="match status" value="1"/>
</dbReference>
<dbReference type="InterPro" id="IPR000276">
    <property type="entry name" value="GPCR_Rhodpsn"/>
</dbReference>
<evidence type="ECO:0000256" key="12">
    <source>
        <dbReference type="ARBA" id="ARBA00023224"/>
    </source>
</evidence>
<protein>
    <recommendedName>
        <fullName evidence="15">G-protein coupled receptors family 1 profile domain-containing protein</fullName>
    </recommendedName>
</protein>
<dbReference type="AlphaFoldDB" id="E9HBW5"/>
<comment type="subcellular location">
    <subcellularLocation>
        <location evidence="1 14">Membrane</location>
        <topology evidence="1 14">Multi-pass membrane protein</topology>
    </subcellularLocation>
</comment>
<keyword evidence="5 14" id="KW-0681">Retinal protein</keyword>
<keyword evidence="7 14" id="KW-0157">Chromophore</keyword>
<evidence type="ECO:0000256" key="10">
    <source>
        <dbReference type="ARBA" id="ARBA00023157"/>
    </source>
</evidence>
<keyword evidence="6 14" id="KW-1133">Transmembrane helix</keyword>
<feature type="domain" description="G-protein coupled receptors family 1 profile" evidence="15">
    <location>
        <begin position="81"/>
        <end position="344"/>
    </location>
</feature>
<dbReference type="OrthoDB" id="10015560at2759"/>
<keyword evidence="11 14" id="KW-0675">Receptor</keyword>
<evidence type="ECO:0000256" key="14">
    <source>
        <dbReference type="RuleBase" id="RU004951"/>
    </source>
</evidence>
<dbReference type="GO" id="GO:0004930">
    <property type="term" value="F:G protein-coupled receptor activity"/>
    <property type="evidence" value="ECO:0000318"/>
    <property type="project" value="GO_Central"/>
</dbReference>
<keyword evidence="17" id="KW-1185">Reference proteome</keyword>
<dbReference type="eggNOG" id="KOG3656">
    <property type="taxonomic scope" value="Eukaryota"/>
</dbReference>
<name>E9HBW5_DAPPU</name>
<evidence type="ECO:0000313" key="16">
    <source>
        <dbReference type="EMBL" id="EFX70801.1"/>
    </source>
</evidence>
<dbReference type="EMBL" id="GL732617">
    <property type="protein sequence ID" value="EFX70801.1"/>
    <property type="molecule type" value="Genomic_DNA"/>
</dbReference>
<accession>E9HBW5</accession>
<dbReference type="GO" id="GO:0005886">
    <property type="term" value="C:plasma membrane"/>
    <property type="evidence" value="ECO:0000318"/>
    <property type="project" value="GO_Central"/>
</dbReference>
<evidence type="ECO:0000256" key="3">
    <source>
        <dbReference type="ARBA" id="ARBA00022606"/>
    </source>
</evidence>
<dbReference type="InterPro" id="IPR027430">
    <property type="entry name" value="Retinal_BS"/>
</dbReference>
<feature type="transmembrane region" description="Helical" evidence="14">
    <location>
        <begin position="227"/>
        <end position="251"/>
    </location>
</feature>
<proteinExistence type="inferred from homology"/>
<dbReference type="InterPro" id="IPR017452">
    <property type="entry name" value="GPCR_Rhodpsn_7TM"/>
</dbReference>
<reference evidence="16 17" key="1">
    <citation type="journal article" date="2011" name="Science">
        <title>The ecoresponsive genome of Daphnia pulex.</title>
        <authorList>
            <person name="Colbourne J.K."/>
            <person name="Pfrender M.E."/>
            <person name="Gilbert D."/>
            <person name="Thomas W.K."/>
            <person name="Tucker A."/>
            <person name="Oakley T.H."/>
            <person name="Tokishita S."/>
            <person name="Aerts A."/>
            <person name="Arnold G.J."/>
            <person name="Basu M.K."/>
            <person name="Bauer D.J."/>
            <person name="Caceres C.E."/>
            <person name="Carmel L."/>
            <person name="Casola C."/>
            <person name="Choi J.H."/>
            <person name="Detter J.C."/>
            <person name="Dong Q."/>
            <person name="Dusheyko S."/>
            <person name="Eads B.D."/>
            <person name="Frohlich T."/>
            <person name="Geiler-Samerotte K.A."/>
            <person name="Gerlach D."/>
            <person name="Hatcher P."/>
            <person name="Jogdeo S."/>
            <person name="Krijgsveld J."/>
            <person name="Kriventseva E.V."/>
            <person name="Kultz D."/>
            <person name="Laforsch C."/>
            <person name="Lindquist E."/>
            <person name="Lopez J."/>
            <person name="Manak J.R."/>
            <person name="Muller J."/>
            <person name="Pangilinan J."/>
            <person name="Patwardhan R.P."/>
            <person name="Pitluck S."/>
            <person name="Pritham E.J."/>
            <person name="Rechtsteiner A."/>
            <person name="Rho M."/>
            <person name="Rogozin I.B."/>
            <person name="Sakarya O."/>
            <person name="Salamov A."/>
            <person name="Schaack S."/>
            <person name="Shapiro H."/>
            <person name="Shiga Y."/>
            <person name="Skalitzky C."/>
            <person name="Smith Z."/>
            <person name="Souvorov A."/>
            <person name="Sung W."/>
            <person name="Tang Z."/>
            <person name="Tsuchiya D."/>
            <person name="Tu H."/>
            <person name="Vos H."/>
            <person name="Wang M."/>
            <person name="Wolf Y.I."/>
            <person name="Yamagata H."/>
            <person name="Yamada T."/>
            <person name="Ye Y."/>
            <person name="Shaw J.R."/>
            <person name="Andrews J."/>
            <person name="Crease T.J."/>
            <person name="Tang H."/>
            <person name="Lucas S.M."/>
            <person name="Robertson H.M."/>
            <person name="Bork P."/>
            <person name="Koonin E.V."/>
            <person name="Zdobnov E.M."/>
            <person name="Grigoriev I.V."/>
            <person name="Lynch M."/>
            <person name="Boore J.L."/>
        </authorList>
    </citation>
    <scope>NUCLEOTIDE SEQUENCE [LARGE SCALE GENOMIC DNA]</scope>
</reference>
<dbReference type="GO" id="GO:0007602">
    <property type="term" value="P:phototransduction"/>
    <property type="evidence" value="ECO:0007669"/>
    <property type="project" value="UniProtKB-KW"/>
</dbReference>
<comment type="similarity">
    <text evidence="14">Belongs to the G-protein coupled receptor 1 family. Opsin subfamily.</text>
</comment>
<gene>
    <name evidence="16" type="primary">UNOP1</name>
    <name evidence="16" type="ORF">DAPPUDRAFT_346930</name>
</gene>
<evidence type="ECO:0000256" key="7">
    <source>
        <dbReference type="ARBA" id="ARBA00022991"/>
    </source>
</evidence>
<evidence type="ECO:0000256" key="4">
    <source>
        <dbReference type="ARBA" id="ARBA00022692"/>
    </source>
</evidence>
<evidence type="ECO:0000256" key="13">
    <source>
        <dbReference type="ARBA" id="ARBA00023305"/>
    </source>
</evidence>
<evidence type="ECO:0000256" key="5">
    <source>
        <dbReference type="ARBA" id="ARBA00022925"/>
    </source>
</evidence>
<dbReference type="PROSITE" id="PS00238">
    <property type="entry name" value="OPSIN"/>
    <property type="match status" value="1"/>
</dbReference>
<dbReference type="HOGENOM" id="CLU_521008_0_0_1"/>
<dbReference type="PRINTS" id="PR00238">
    <property type="entry name" value="OPSIN"/>
</dbReference>
<dbReference type="Gene3D" id="1.20.1070.10">
    <property type="entry name" value="Rhodopsin 7-helix transmembrane proteins"/>
    <property type="match status" value="1"/>
</dbReference>
<dbReference type="SUPFAM" id="SSF81321">
    <property type="entry name" value="Family A G protein-coupled receptor-like"/>
    <property type="match status" value="1"/>
</dbReference>
<keyword evidence="4 14" id="KW-0812">Transmembrane</keyword>
<dbReference type="Proteomes" id="UP000000305">
    <property type="component" value="Unassembled WGS sequence"/>
</dbReference>